<evidence type="ECO:0000313" key="1">
    <source>
        <dbReference type="EMBL" id="TCD77228.1"/>
    </source>
</evidence>
<dbReference type="Proteomes" id="UP000293441">
    <property type="component" value="Unassembled WGS sequence"/>
</dbReference>
<dbReference type="AlphaFoldDB" id="A0A4R0SF29"/>
<protein>
    <submittedName>
        <fullName evidence="1">Uncharacterized protein</fullName>
    </submittedName>
</protein>
<dbReference type="EMBL" id="SHPX01000037">
    <property type="protein sequence ID" value="TCD96161.1"/>
    <property type="molecule type" value="Genomic_DNA"/>
</dbReference>
<organism evidence="1 4">
    <name type="scientific">Bifidobacterium longum subsp. longum</name>
    <dbReference type="NCBI Taxonomy" id="1679"/>
    <lineage>
        <taxon>Bacteria</taxon>
        <taxon>Bacillati</taxon>
        <taxon>Actinomycetota</taxon>
        <taxon>Actinomycetes</taxon>
        <taxon>Bifidobacteriales</taxon>
        <taxon>Bifidobacteriaceae</taxon>
        <taxon>Bifidobacterium</taxon>
    </lineage>
</organism>
<dbReference type="Proteomes" id="UP000293475">
    <property type="component" value="Unassembled WGS sequence"/>
</dbReference>
<reference evidence="3 4" key="1">
    <citation type="journal article" date="2018" name="Sci. Rep.">
        <title>Genomic diversity and distribution of Bifidobacterium longum subsp. longum across the human lifespan.</title>
        <authorList>
            <person name="Odamaki T."/>
            <person name="Bottacini F."/>
            <person name="Kato K."/>
            <person name="Mitsuyama E."/>
            <person name="Yoshida K."/>
            <person name="Horigome A."/>
            <person name="Xiao J.Z."/>
            <person name="van Sinderen D."/>
        </authorList>
    </citation>
    <scope>NUCLEOTIDE SEQUENCE [LARGE SCALE GENOMIC DNA]</scope>
    <source>
        <strain evidence="1 4">MCC10004</strain>
        <strain evidence="2 3">MCC10015</strain>
    </source>
</reference>
<evidence type="ECO:0000313" key="2">
    <source>
        <dbReference type="EMBL" id="TCD96161.1"/>
    </source>
</evidence>
<gene>
    <name evidence="1" type="ORF">MCC10004_1367</name>
    <name evidence="2" type="ORF">MCC10015_1621</name>
</gene>
<proteinExistence type="predicted"/>
<evidence type="ECO:0000313" key="4">
    <source>
        <dbReference type="Proteomes" id="UP000293475"/>
    </source>
</evidence>
<reference evidence="1" key="2">
    <citation type="submission" date="2019-02" db="EMBL/GenBank/DDBJ databases">
        <authorList>
            <person name="Odamaki T."/>
        </authorList>
    </citation>
    <scope>NUCLEOTIDE SEQUENCE</scope>
    <source>
        <strain evidence="1">MCC10004</strain>
        <strain evidence="2">MCC10015</strain>
    </source>
</reference>
<comment type="caution">
    <text evidence="1">The sequence shown here is derived from an EMBL/GenBank/DDBJ whole genome shotgun (WGS) entry which is preliminary data.</text>
</comment>
<sequence>MLIPSSCNSSLRAFTSLSRRVNANSQRCSGNNWEQLKLIKKGEC</sequence>
<evidence type="ECO:0000313" key="3">
    <source>
        <dbReference type="Proteomes" id="UP000293441"/>
    </source>
</evidence>
<dbReference type="EMBL" id="SHPO01000022">
    <property type="protein sequence ID" value="TCD77228.1"/>
    <property type="molecule type" value="Genomic_DNA"/>
</dbReference>
<accession>A0A4R0SF29</accession>
<name>A0A4R0SF29_BIFLL</name>